<dbReference type="InParanoid" id="A0A7J6IKH6"/>
<comment type="caution">
    <text evidence="2">The sequence shown here is derived from an EMBL/GenBank/DDBJ whole genome shotgun (WGS) entry which is preliminary data.</text>
</comment>
<reference evidence="2 3" key="2">
    <citation type="submission" date="2020-04" db="EMBL/GenBank/DDBJ databases">
        <title>Genome sequencing and assembly of multiple isolates from the Colletotrichum gloeosporioides species complex.</title>
        <authorList>
            <person name="Gan P."/>
            <person name="Shirasu K."/>
        </authorList>
    </citation>
    <scope>NUCLEOTIDE SEQUENCE [LARGE SCALE GENOMIC DNA]</scope>
    <source>
        <strain evidence="2 3">Nara gc5</strain>
    </source>
</reference>
<dbReference type="AlphaFoldDB" id="A0A7J6IKH6"/>
<keyword evidence="3" id="KW-1185">Reference proteome</keyword>
<accession>A0A7J6IKH6</accession>
<evidence type="ECO:0000313" key="2">
    <source>
        <dbReference type="EMBL" id="KAF4476870.1"/>
    </source>
</evidence>
<feature type="transmembrane region" description="Helical" evidence="1">
    <location>
        <begin position="21"/>
        <end position="44"/>
    </location>
</feature>
<dbReference type="OrthoDB" id="10284544at2759"/>
<keyword evidence="1" id="KW-1133">Transmembrane helix</keyword>
<dbReference type="EMBL" id="ANPB02000009">
    <property type="protein sequence ID" value="KAF4476870.1"/>
    <property type="molecule type" value="Genomic_DNA"/>
</dbReference>
<protein>
    <submittedName>
        <fullName evidence="2">Uncharacterized protein</fullName>
    </submittedName>
</protein>
<evidence type="ECO:0000313" key="3">
    <source>
        <dbReference type="Proteomes" id="UP000011096"/>
    </source>
</evidence>
<keyword evidence="1" id="KW-0472">Membrane</keyword>
<evidence type="ECO:0000256" key="1">
    <source>
        <dbReference type="SAM" id="Phobius"/>
    </source>
</evidence>
<dbReference type="GeneID" id="90980383"/>
<dbReference type="Proteomes" id="UP000011096">
    <property type="component" value="Unassembled WGS sequence"/>
</dbReference>
<gene>
    <name evidence="2" type="ORF">CGGC5_v014747</name>
</gene>
<keyword evidence="1" id="KW-0812">Transmembrane</keyword>
<name>A0A7J6IKH6_COLFN</name>
<organism evidence="2 3">
    <name type="scientific">Colletotrichum fructicola (strain Nara gc5)</name>
    <name type="common">Anthracnose fungus</name>
    <name type="synonym">Colletotrichum gloeosporioides (strain Nara gc5)</name>
    <dbReference type="NCBI Taxonomy" id="1213859"/>
    <lineage>
        <taxon>Eukaryota</taxon>
        <taxon>Fungi</taxon>
        <taxon>Dikarya</taxon>
        <taxon>Ascomycota</taxon>
        <taxon>Pezizomycotina</taxon>
        <taxon>Sordariomycetes</taxon>
        <taxon>Hypocreomycetidae</taxon>
        <taxon>Glomerellales</taxon>
        <taxon>Glomerellaceae</taxon>
        <taxon>Colletotrichum</taxon>
        <taxon>Colletotrichum gloeosporioides species complex</taxon>
    </lineage>
</organism>
<reference evidence="2 3" key="1">
    <citation type="submission" date="2012-08" db="EMBL/GenBank/DDBJ databases">
        <authorList>
            <person name="Gan P.H.P."/>
            <person name="Ikeda K."/>
            <person name="Irieda H."/>
            <person name="Narusaka M."/>
            <person name="O'Connell R.J."/>
            <person name="Narusaka Y."/>
            <person name="Takano Y."/>
            <person name="Kubo Y."/>
            <person name="Shirasu K."/>
        </authorList>
    </citation>
    <scope>NUCLEOTIDE SEQUENCE [LARGE SCALE GENOMIC DNA]</scope>
    <source>
        <strain evidence="2 3">Nara gc5</strain>
    </source>
</reference>
<proteinExistence type="predicted"/>
<dbReference type="RefSeq" id="XP_066007512.1">
    <property type="nucleotide sequence ID" value="XM_066153142.1"/>
</dbReference>
<sequence>MGYRQKFRVTRSWHTHRFRRGLRRALVILTVIDLTRFIVIFSLLHAARKADRAGFPTPRSRGEDIIGMADRPNDVELEEVQRCMTVPP</sequence>